<evidence type="ECO:0000313" key="2">
    <source>
        <dbReference type="Proteomes" id="UP001479436"/>
    </source>
</evidence>
<accession>A0ABR2WL38</accession>
<gene>
    <name evidence="1" type="ORF">K7432_012291</name>
</gene>
<evidence type="ECO:0000313" key="1">
    <source>
        <dbReference type="EMBL" id="KAK9762205.1"/>
    </source>
</evidence>
<organism evidence="1 2">
    <name type="scientific">Basidiobolus ranarum</name>
    <dbReference type="NCBI Taxonomy" id="34480"/>
    <lineage>
        <taxon>Eukaryota</taxon>
        <taxon>Fungi</taxon>
        <taxon>Fungi incertae sedis</taxon>
        <taxon>Zoopagomycota</taxon>
        <taxon>Entomophthoromycotina</taxon>
        <taxon>Basidiobolomycetes</taxon>
        <taxon>Basidiobolales</taxon>
        <taxon>Basidiobolaceae</taxon>
        <taxon>Basidiobolus</taxon>
    </lineage>
</organism>
<protein>
    <submittedName>
        <fullName evidence="1">Uncharacterized protein</fullName>
    </submittedName>
</protein>
<name>A0ABR2WL38_9FUNG</name>
<reference evidence="1 2" key="1">
    <citation type="submission" date="2023-04" db="EMBL/GenBank/DDBJ databases">
        <title>Genome of Basidiobolus ranarum AG-B5.</title>
        <authorList>
            <person name="Stajich J.E."/>
            <person name="Carter-House D."/>
            <person name="Gryganskyi A."/>
        </authorList>
    </citation>
    <scope>NUCLEOTIDE SEQUENCE [LARGE SCALE GENOMIC DNA]</scope>
    <source>
        <strain evidence="1 2">AG-B5</strain>
    </source>
</reference>
<comment type="caution">
    <text evidence="1">The sequence shown here is derived from an EMBL/GenBank/DDBJ whole genome shotgun (WGS) entry which is preliminary data.</text>
</comment>
<dbReference type="Proteomes" id="UP001479436">
    <property type="component" value="Unassembled WGS sequence"/>
</dbReference>
<dbReference type="EMBL" id="JASJQH010001051">
    <property type="protein sequence ID" value="KAK9762205.1"/>
    <property type="molecule type" value="Genomic_DNA"/>
</dbReference>
<keyword evidence="2" id="KW-1185">Reference proteome</keyword>
<sequence>MTISSDIDVLVKLQINPIQASLHPIRSSSSDNDKYGSGQMSARETLVVALQVLVGIGLSRKHPSLDASKKEFHKICRTICVRNGRSKMVSLGPNPILIPTDEMIISGLLLTGRPYSTAMIQMRAKSEGMLLQMVLLLHQTCPHSFSPFGCIWKVMAC</sequence>
<proteinExistence type="predicted"/>